<dbReference type="PANTHER" id="PTHR13610">
    <property type="entry name" value="METHYLTRANSFERASE DOMAIN-CONTAINING PROTEIN"/>
    <property type="match status" value="1"/>
</dbReference>
<gene>
    <name evidence="5" type="ORF">PABY_09960</name>
</gene>
<keyword evidence="3" id="KW-0949">S-adenosyl-L-methionine</keyword>
<accession>A0ABM8IX53</accession>
<dbReference type="SUPFAM" id="SSF53335">
    <property type="entry name" value="S-adenosyl-L-methionine-dependent methyltransferases"/>
    <property type="match status" value="1"/>
</dbReference>
<evidence type="ECO:0000313" key="5">
    <source>
        <dbReference type="EMBL" id="BES81429.1"/>
    </source>
</evidence>
<dbReference type="EMBL" id="AP028907">
    <property type="protein sequence ID" value="BES81429.1"/>
    <property type="molecule type" value="Genomic_DNA"/>
</dbReference>
<sequence length="200" mass="22841">MIGYGYQPSVPWVPTRDEVIRSLVSILRPKRGDIIYDIGCGDGRVAVALAEAFPHIRVRCVELRSDLAERARQVVRERGLADRVEVIEADFFKIPLGDADIVYMYLLTSVNQKLRPKLESELKPGAIVVSLDFPVPGWNPITTYELQRSWQRTFYIYVRGISDQSLEPLDRGKLLHQALERIRKSGTRDVAQDYNTPDSR</sequence>
<dbReference type="InterPro" id="IPR041698">
    <property type="entry name" value="Methyltransf_25"/>
</dbReference>
<keyword evidence="6" id="KW-1185">Reference proteome</keyword>
<evidence type="ECO:0000256" key="3">
    <source>
        <dbReference type="ARBA" id="ARBA00022691"/>
    </source>
</evidence>
<evidence type="ECO:0000259" key="4">
    <source>
        <dbReference type="Pfam" id="PF13649"/>
    </source>
</evidence>
<dbReference type="InterPro" id="IPR026170">
    <property type="entry name" value="FAM173A/B"/>
</dbReference>
<organism evidence="5 6">
    <name type="scientific">Pyrodictium abyssi</name>
    <dbReference type="NCBI Taxonomy" id="54256"/>
    <lineage>
        <taxon>Archaea</taxon>
        <taxon>Thermoproteota</taxon>
        <taxon>Thermoprotei</taxon>
        <taxon>Desulfurococcales</taxon>
        <taxon>Pyrodictiaceae</taxon>
        <taxon>Pyrodictium</taxon>
    </lineage>
</organism>
<dbReference type="Proteomes" id="UP001341135">
    <property type="component" value="Chromosome"/>
</dbReference>
<dbReference type="Pfam" id="PF13649">
    <property type="entry name" value="Methyltransf_25"/>
    <property type="match status" value="1"/>
</dbReference>
<name>A0ABM8IX53_9CREN</name>
<reference evidence="5 6" key="1">
    <citation type="submission" date="2023-09" db="EMBL/GenBank/DDBJ databases">
        <title>Pyrofollis japonicus gen. nov. sp. nov., a novel member of the family Pyrodictiaceae isolated from the Iheya North hydrothermal field.</title>
        <authorList>
            <person name="Miyazaki U."/>
            <person name="Sanari M."/>
            <person name="Tame A."/>
            <person name="Kitajima M."/>
            <person name="Okamoto A."/>
            <person name="Sawayama S."/>
            <person name="Miyazaki J."/>
            <person name="Takai K."/>
            <person name="Nakagawa S."/>
        </authorList>
    </citation>
    <scope>NUCLEOTIDE SEQUENCE [LARGE SCALE GENOMIC DNA]</scope>
    <source>
        <strain evidence="5 6">AV2</strain>
    </source>
</reference>
<dbReference type="PANTHER" id="PTHR13610:SF11">
    <property type="entry name" value="METHYLTRANSFERASE DOMAIN-CONTAINING PROTEIN"/>
    <property type="match status" value="1"/>
</dbReference>
<proteinExistence type="predicted"/>
<keyword evidence="1" id="KW-0489">Methyltransferase</keyword>
<evidence type="ECO:0000313" key="6">
    <source>
        <dbReference type="Proteomes" id="UP001341135"/>
    </source>
</evidence>
<evidence type="ECO:0000256" key="1">
    <source>
        <dbReference type="ARBA" id="ARBA00022603"/>
    </source>
</evidence>
<dbReference type="Gene3D" id="3.40.50.150">
    <property type="entry name" value="Vaccinia Virus protein VP39"/>
    <property type="match status" value="1"/>
</dbReference>
<protein>
    <submittedName>
        <fullName evidence="5">Protein-lysine N-methyltransferase</fullName>
    </submittedName>
</protein>
<dbReference type="InterPro" id="IPR029063">
    <property type="entry name" value="SAM-dependent_MTases_sf"/>
</dbReference>
<feature type="domain" description="Methyltransferase" evidence="4">
    <location>
        <begin position="35"/>
        <end position="116"/>
    </location>
</feature>
<evidence type="ECO:0000256" key="2">
    <source>
        <dbReference type="ARBA" id="ARBA00022679"/>
    </source>
</evidence>
<dbReference type="CDD" id="cd02440">
    <property type="entry name" value="AdoMet_MTases"/>
    <property type="match status" value="1"/>
</dbReference>
<keyword evidence="2" id="KW-0808">Transferase</keyword>